<evidence type="ECO:0000256" key="3">
    <source>
        <dbReference type="ARBA" id="ARBA00022490"/>
    </source>
</evidence>
<gene>
    <name evidence="9" type="ORF">R0G89_08735</name>
</gene>
<feature type="domain" description="PTS EIIA type-4" evidence="8">
    <location>
        <begin position="1"/>
        <end position="125"/>
    </location>
</feature>
<evidence type="ECO:0000259" key="8">
    <source>
        <dbReference type="PROSITE" id="PS51096"/>
    </source>
</evidence>
<dbReference type="InterPro" id="IPR051471">
    <property type="entry name" value="Bacterial_PTS_sugar_comp"/>
</dbReference>
<dbReference type="PANTHER" id="PTHR33799:SF1">
    <property type="entry name" value="PTS SYSTEM MANNOSE-SPECIFIC EIIAB COMPONENT-RELATED"/>
    <property type="match status" value="1"/>
</dbReference>
<evidence type="ECO:0000313" key="9">
    <source>
        <dbReference type="EMBL" id="MDV2621813.1"/>
    </source>
</evidence>
<keyword evidence="3" id="KW-0963">Cytoplasm</keyword>
<dbReference type="SUPFAM" id="SSF53062">
    <property type="entry name" value="PTS system fructose IIA component-like"/>
    <property type="match status" value="1"/>
</dbReference>
<reference evidence="9" key="2">
    <citation type="submission" date="2023-10" db="EMBL/GenBank/DDBJ databases">
        <authorList>
            <person name="Khurajog B."/>
        </authorList>
    </citation>
    <scope>NUCLEOTIDE SEQUENCE</scope>
    <source>
        <strain evidence="9">BF9</strain>
    </source>
</reference>
<keyword evidence="2" id="KW-0813">Transport</keyword>
<dbReference type="AlphaFoldDB" id="A0AAW8YJ81"/>
<evidence type="ECO:0000256" key="6">
    <source>
        <dbReference type="ARBA" id="ARBA00022683"/>
    </source>
</evidence>
<keyword evidence="7" id="KW-0418">Kinase</keyword>
<evidence type="ECO:0000313" key="10">
    <source>
        <dbReference type="Proteomes" id="UP001280897"/>
    </source>
</evidence>
<dbReference type="RefSeq" id="WP_008841717.1">
    <property type="nucleotide sequence ID" value="NZ_CP066046.1"/>
</dbReference>
<dbReference type="GO" id="GO:0005737">
    <property type="term" value="C:cytoplasm"/>
    <property type="evidence" value="ECO:0007669"/>
    <property type="project" value="UniProtKB-SubCell"/>
</dbReference>
<comment type="caution">
    <text evidence="9">The sequence shown here is derived from an EMBL/GenBank/DDBJ whole genome shotgun (WGS) entry which is preliminary data.</text>
</comment>
<dbReference type="InterPro" id="IPR033887">
    <property type="entry name" value="PTS_IIA_man"/>
</dbReference>
<evidence type="ECO:0000256" key="7">
    <source>
        <dbReference type="ARBA" id="ARBA00022777"/>
    </source>
</evidence>
<organism evidence="9 10">
    <name type="scientific">Pediococcus acidilactici</name>
    <dbReference type="NCBI Taxonomy" id="1254"/>
    <lineage>
        <taxon>Bacteria</taxon>
        <taxon>Bacillati</taxon>
        <taxon>Bacillota</taxon>
        <taxon>Bacilli</taxon>
        <taxon>Lactobacillales</taxon>
        <taxon>Lactobacillaceae</taxon>
        <taxon>Pediococcus</taxon>
        <taxon>Pediococcus acidilactici group</taxon>
    </lineage>
</organism>
<evidence type="ECO:0000256" key="1">
    <source>
        <dbReference type="ARBA" id="ARBA00004496"/>
    </source>
</evidence>
<dbReference type="CDD" id="cd00006">
    <property type="entry name" value="PTS_IIA_man"/>
    <property type="match status" value="1"/>
</dbReference>
<dbReference type="GO" id="GO:0016020">
    <property type="term" value="C:membrane"/>
    <property type="evidence" value="ECO:0007669"/>
    <property type="project" value="InterPro"/>
</dbReference>
<name>A0AAW8YJ81_PEDAC</name>
<keyword evidence="6" id="KW-0598">Phosphotransferase system</keyword>
<dbReference type="PANTHER" id="PTHR33799">
    <property type="entry name" value="PTS PERMEASE-RELATED-RELATED"/>
    <property type="match status" value="1"/>
</dbReference>
<protein>
    <submittedName>
        <fullName evidence="9">PTS sugar transporter subunit IIA</fullName>
    </submittedName>
</protein>
<dbReference type="InterPro" id="IPR036662">
    <property type="entry name" value="PTS_EIIA_man-typ_sf"/>
</dbReference>
<dbReference type="Pfam" id="PF03610">
    <property type="entry name" value="EIIA-man"/>
    <property type="match status" value="1"/>
</dbReference>
<dbReference type="PROSITE" id="PS51096">
    <property type="entry name" value="PTS_EIIA_TYPE_4"/>
    <property type="match status" value="1"/>
</dbReference>
<evidence type="ECO:0000256" key="2">
    <source>
        <dbReference type="ARBA" id="ARBA00022448"/>
    </source>
</evidence>
<dbReference type="Gene3D" id="3.40.50.510">
    <property type="entry name" value="Phosphotransferase system, mannose-type IIA component"/>
    <property type="match status" value="1"/>
</dbReference>
<dbReference type="Proteomes" id="UP001280897">
    <property type="component" value="Unassembled WGS sequence"/>
</dbReference>
<evidence type="ECO:0000256" key="5">
    <source>
        <dbReference type="ARBA" id="ARBA00022679"/>
    </source>
</evidence>
<proteinExistence type="predicted"/>
<dbReference type="GO" id="GO:0009401">
    <property type="term" value="P:phosphoenolpyruvate-dependent sugar phosphotransferase system"/>
    <property type="evidence" value="ECO:0007669"/>
    <property type="project" value="UniProtKB-KW"/>
</dbReference>
<keyword evidence="4 9" id="KW-0762">Sugar transport</keyword>
<reference evidence="9" key="1">
    <citation type="journal article" date="2023" name="PeerJ">
        <title>Selection and evaluation of lactic acid bacteria from chicken feces in Thailand as potential probiotics.</title>
        <authorList>
            <person name="Khurajog B."/>
            <person name="Disastra Y."/>
            <person name="Lawwyne L.D."/>
            <person name="Sirichokchatchawan W."/>
            <person name="Niyomtham W."/>
            <person name="Yindee J."/>
            <person name="Hampson D.J."/>
            <person name="Prapasarakul N."/>
        </authorList>
    </citation>
    <scope>NUCLEOTIDE SEQUENCE</scope>
    <source>
        <strain evidence="9">BF9</strain>
    </source>
</reference>
<keyword evidence="5" id="KW-0808">Transferase</keyword>
<comment type="subcellular location">
    <subcellularLocation>
        <location evidence="1">Cytoplasm</location>
    </subcellularLocation>
</comment>
<sequence length="147" mass="16094">MVKIFLISHGPFSKGLLESIEMIAGPQEGITSLSLERGENPEEFRNRLQESLSENYDATNGVLVLCDLKGGTPYNSAAYLSQKFKMKLITGMNVPMVITLVTTRTAETSLDELATLATSSESTNIENVNLNFKQGGRKHGKLSINKN</sequence>
<accession>A0AAW8YJ81</accession>
<dbReference type="GO" id="GO:0016301">
    <property type="term" value="F:kinase activity"/>
    <property type="evidence" value="ECO:0007669"/>
    <property type="project" value="UniProtKB-KW"/>
</dbReference>
<evidence type="ECO:0000256" key="4">
    <source>
        <dbReference type="ARBA" id="ARBA00022597"/>
    </source>
</evidence>
<dbReference type="InterPro" id="IPR004701">
    <property type="entry name" value="PTS_EIIA_man-typ"/>
</dbReference>
<dbReference type="EMBL" id="JAWJAV010000005">
    <property type="protein sequence ID" value="MDV2621813.1"/>
    <property type="molecule type" value="Genomic_DNA"/>
</dbReference>